<dbReference type="AlphaFoldDB" id="A0A381YXW2"/>
<dbReference type="Pfam" id="PF00166">
    <property type="entry name" value="Cpn10"/>
    <property type="match status" value="1"/>
</dbReference>
<name>A0A381YXW2_9ZZZZ</name>
<dbReference type="InterPro" id="IPR037124">
    <property type="entry name" value="Chaperonin_GroES_sf"/>
</dbReference>
<evidence type="ECO:0000256" key="1">
    <source>
        <dbReference type="ARBA" id="ARBA00023186"/>
    </source>
</evidence>
<dbReference type="SMART" id="SM00883">
    <property type="entry name" value="Cpn10"/>
    <property type="match status" value="1"/>
</dbReference>
<dbReference type="GO" id="GO:0005524">
    <property type="term" value="F:ATP binding"/>
    <property type="evidence" value="ECO:0007669"/>
    <property type="project" value="InterPro"/>
</dbReference>
<organism evidence="2">
    <name type="scientific">marine metagenome</name>
    <dbReference type="NCBI Taxonomy" id="408172"/>
    <lineage>
        <taxon>unclassified sequences</taxon>
        <taxon>metagenomes</taxon>
        <taxon>ecological metagenomes</taxon>
    </lineage>
</organism>
<reference evidence="2" key="1">
    <citation type="submission" date="2018-05" db="EMBL/GenBank/DDBJ databases">
        <authorList>
            <person name="Lanie J.A."/>
            <person name="Ng W.-L."/>
            <person name="Kazmierczak K.M."/>
            <person name="Andrzejewski T.M."/>
            <person name="Davidsen T.M."/>
            <person name="Wayne K.J."/>
            <person name="Tettelin H."/>
            <person name="Glass J.I."/>
            <person name="Rusch D."/>
            <person name="Podicherti R."/>
            <person name="Tsui H.-C.T."/>
            <person name="Winkler M.E."/>
        </authorList>
    </citation>
    <scope>NUCLEOTIDE SEQUENCE</scope>
</reference>
<dbReference type="SUPFAM" id="SSF50129">
    <property type="entry name" value="GroES-like"/>
    <property type="match status" value="1"/>
</dbReference>
<sequence length="135" mass="15221">MELNPSGMGGPSKTVTVYKGHIRPLHDRVIVRDMDFSEMKTKGGLIIMSDDGKSHGVKPRWGQIYAKGHENNDDYNVGDWILVEHGRWTRGFNMQLPDEEDVVVLRTIDVNGIIGWQPEQPDTGYVGVMDQESII</sequence>
<dbReference type="EMBL" id="UINC01019325">
    <property type="protein sequence ID" value="SVA81790.1"/>
    <property type="molecule type" value="Genomic_DNA"/>
</dbReference>
<dbReference type="Gene3D" id="2.30.33.40">
    <property type="entry name" value="GroES chaperonin"/>
    <property type="match status" value="1"/>
</dbReference>
<accession>A0A381YXW2</accession>
<dbReference type="InterPro" id="IPR011032">
    <property type="entry name" value="GroES-like_sf"/>
</dbReference>
<evidence type="ECO:0000313" key="2">
    <source>
        <dbReference type="EMBL" id="SVA81790.1"/>
    </source>
</evidence>
<evidence type="ECO:0008006" key="3">
    <source>
        <dbReference type="Google" id="ProtNLM"/>
    </source>
</evidence>
<gene>
    <name evidence="2" type="ORF">METZ01_LOCUS134644</name>
</gene>
<dbReference type="InterPro" id="IPR020818">
    <property type="entry name" value="Chaperonin_GroES"/>
</dbReference>
<dbReference type="GO" id="GO:0044183">
    <property type="term" value="F:protein folding chaperone"/>
    <property type="evidence" value="ECO:0007669"/>
    <property type="project" value="InterPro"/>
</dbReference>
<dbReference type="CDD" id="cd00320">
    <property type="entry name" value="cpn10"/>
    <property type="match status" value="1"/>
</dbReference>
<keyword evidence="1" id="KW-0143">Chaperone</keyword>
<proteinExistence type="predicted"/>
<protein>
    <recommendedName>
        <fullName evidence="3">10 kDa chaperonin</fullName>
    </recommendedName>
</protein>